<dbReference type="SUPFAM" id="SSF55729">
    <property type="entry name" value="Acyl-CoA N-acyltransferases (Nat)"/>
    <property type="match status" value="1"/>
</dbReference>
<feature type="domain" description="N-acetyltransferase" evidence="1">
    <location>
        <begin position="1"/>
        <end position="182"/>
    </location>
</feature>
<dbReference type="EMBL" id="JACHMH010000001">
    <property type="protein sequence ID" value="MBB4681885.1"/>
    <property type="molecule type" value="Genomic_DNA"/>
</dbReference>
<organism evidence="2 3">
    <name type="scientific">Crossiella cryophila</name>
    <dbReference type="NCBI Taxonomy" id="43355"/>
    <lineage>
        <taxon>Bacteria</taxon>
        <taxon>Bacillati</taxon>
        <taxon>Actinomycetota</taxon>
        <taxon>Actinomycetes</taxon>
        <taxon>Pseudonocardiales</taxon>
        <taxon>Pseudonocardiaceae</taxon>
        <taxon>Crossiella</taxon>
    </lineage>
</organism>
<name>A0A7W7CIR4_9PSEU</name>
<dbReference type="PROSITE" id="PS51186">
    <property type="entry name" value="GNAT"/>
    <property type="match status" value="1"/>
</dbReference>
<dbReference type="RefSeq" id="WP_185008787.1">
    <property type="nucleotide sequence ID" value="NZ_BAAAUI010000058.1"/>
</dbReference>
<dbReference type="AlphaFoldDB" id="A0A7W7CIR4"/>
<comment type="caution">
    <text evidence="2">The sequence shown here is derived from an EMBL/GenBank/DDBJ whole genome shotgun (WGS) entry which is preliminary data.</text>
</comment>
<dbReference type="InterPro" id="IPR016181">
    <property type="entry name" value="Acyl_CoA_acyltransferase"/>
</dbReference>
<evidence type="ECO:0000313" key="3">
    <source>
        <dbReference type="Proteomes" id="UP000533598"/>
    </source>
</evidence>
<dbReference type="InterPro" id="IPR000182">
    <property type="entry name" value="GNAT_dom"/>
</dbReference>
<keyword evidence="3" id="KW-1185">Reference proteome</keyword>
<accession>A0A7W7CIR4</accession>
<evidence type="ECO:0000313" key="2">
    <source>
        <dbReference type="EMBL" id="MBB4681885.1"/>
    </source>
</evidence>
<keyword evidence="2" id="KW-0808">Transferase</keyword>
<proteinExistence type="predicted"/>
<protein>
    <submittedName>
        <fullName evidence="2">GNAT superfamily N-acetyltransferase</fullName>
    </submittedName>
</protein>
<dbReference type="Gene3D" id="3.40.630.30">
    <property type="match status" value="1"/>
</dbReference>
<sequence>MRLELLTGTALAGLRPRVATAYAAAFAAPPYAYDQAKVDRALNTLGFAAAQPGAAAVLALDADDTVLGAGWGWVTPPGLHVPDSPFTRLYATVAEAIGGESVAHELLPGRFELLELFVHPDRQGEGLGRALAAAVLDGRGGWLLAWPSAPAHAAYLRWGWTERGRFGNRHGEQVAVLTVEPA</sequence>
<evidence type="ECO:0000259" key="1">
    <source>
        <dbReference type="PROSITE" id="PS51186"/>
    </source>
</evidence>
<dbReference type="GO" id="GO:0016747">
    <property type="term" value="F:acyltransferase activity, transferring groups other than amino-acyl groups"/>
    <property type="evidence" value="ECO:0007669"/>
    <property type="project" value="InterPro"/>
</dbReference>
<reference evidence="2 3" key="1">
    <citation type="submission" date="2020-08" db="EMBL/GenBank/DDBJ databases">
        <title>Sequencing the genomes of 1000 actinobacteria strains.</title>
        <authorList>
            <person name="Klenk H.-P."/>
        </authorList>
    </citation>
    <scope>NUCLEOTIDE SEQUENCE [LARGE SCALE GENOMIC DNA]</scope>
    <source>
        <strain evidence="2 3">DSM 44230</strain>
    </source>
</reference>
<dbReference type="CDD" id="cd04301">
    <property type="entry name" value="NAT_SF"/>
    <property type="match status" value="1"/>
</dbReference>
<dbReference type="Proteomes" id="UP000533598">
    <property type="component" value="Unassembled WGS sequence"/>
</dbReference>
<gene>
    <name evidence="2" type="ORF">HNR67_008003</name>
</gene>